<dbReference type="KEGG" id="kpin:30175001"/>
<dbReference type="Proteomes" id="UP000094020">
    <property type="component" value="Chromosome 2"/>
</dbReference>
<keyword evidence="3" id="KW-1185">Reference proteome</keyword>
<dbReference type="EMBL" id="CP144520">
    <property type="protein sequence ID" value="WWC67490.1"/>
    <property type="molecule type" value="Genomic_DNA"/>
</dbReference>
<reference evidence="2" key="2">
    <citation type="submission" date="2013-07" db="EMBL/GenBank/DDBJ databases">
        <authorList>
            <consortium name="The Broad Institute Genome Sequencing Platform"/>
            <person name="Cuomo C."/>
            <person name="Litvintseva A."/>
            <person name="Chen Y."/>
            <person name="Heitman J."/>
            <person name="Sun S."/>
            <person name="Springer D."/>
            <person name="Dromer F."/>
            <person name="Young S.K."/>
            <person name="Zeng Q."/>
            <person name="Gargeya S."/>
            <person name="Fitzgerald M."/>
            <person name="Abouelleil A."/>
            <person name="Alvarado L."/>
            <person name="Berlin A.M."/>
            <person name="Chapman S.B."/>
            <person name="Dewar J."/>
            <person name="Goldberg J."/>
            <person name="Griggs A."/>
            <person name="Gujja S."/>
            <person name="Hansen M."/>
            <person name="Howarth C."/>
            <person name="Imamovic A."/>
            <person name="Larimer J."/>
            <person name="McCowan C."/>
            <person name="Murphy C."/>
            <person name="Pearson M."/>
            <person name="Priest M."/>
            <person name="Roberts A."/>
            <person name="Saif S."/>
            <person name="Shea T."/>
            <person name="Sykes S."/>
            <person name="Wortman J."/>
            <person name="Nusbaum C."/>
            <person name="Birren B."/>
        </authorList>
    </citation>
    <scope>NUCLEOTIDE SEQUENCE</scope>
    <source>
        <strain evidence="2">CBS 10737</strain>
    </source>
</reference>
<dbReference type="EMBL" id="KV700116">
    <property type="protein sequence ID" value="OCF47726.1"/>
    <property type="molecule type" value="Genomic_DNA"/>
</dbReference>
<evidence type="ECO:0000313" key="3">
    <source>
        <dbReference type="Proteomes" id="UP000094020"/>
    </source>
</evidence>
<reference evidence="1" key="3">
    <citation type="submission" date="2016-07" db="EMBL/GenBank/DDBJ databases">
        <title>Evolution of pathogenesis and genome organization in the Tremellales.</title>
        <authorList>
            <person name="Cuomo C."/>
            <person name="Litvintseva A."/>
            <person name="Heitman J."/>
            <person name="Chen Y."/>
            <person name="Sun S."/>
            <person name="Springer D."/>
            <person name="Dromer F."/>
            <person name="Young S."/>
            <person name="Zeng Q."/>
            <person name="Chapman S."/>
            <person name="Gujja S."/>
            <person name="Saif S."/>
            <person name="Birren B."/>
        </authorList>
    </citation>
    <scope>NUCLEOTIDE SEQUENCE</scope>
    <source>
        <strain evidence="1">CBS 10737</strain>
    </source>
</reference>
<reference evidence="2" key="4">
    <citation type="submission" date="2024-02" db="EMBL/GenBank/DDBJ databases">
        <title>Comparative genomics of Cryptococcus and Kwoniella reveals pathogenesis evolution and contrasting modes of karyotype evolution via chromosome fusion or intercentromeric recombination.</title>
        <authorList>
            <person name="Coelho M.A."/>
            <person name="David-Palma M."/>
            <person name="Shea T."/>
            <person name="Bowers K."/>
            <person name="McGinley-Smith S."/>
            <person name="Mohammad A.W."/>
            <person name="Gnirke A."/>
            <person name="Yurkov A.M."/>
            <person name="Nowrousian M."/>
            <person name="Sun S."/>
            <person name="Cuomo C.A."/>
            <person name="Heitman J."/>
        </authorList>
    </citation>
    <scope>NUCLEOTIDE SEQUENCE</scope>
    <source>
        <strain evidence="2">CBS 10737</strain>
    </source>
</reference>
<reference evidence="1" key="1">
    <citation type="submission" date="2013-07" db="EMBL/GenBank/DDBJ databases">
        <title>The Genome Sequence of Cryptococcus pinus CBS10737.</title>
        <authorList>
            <consortium name="The Broad Institute Genome Sequencing Platform"/>
            <person name="Cuomo C."/>
            <person name="Litvintseva A."/>
            <person name="Chen Y."/>
            <person name="Heitman J."/>
            <person name="Sun S."/>
            <person name="Springer D."/>
            <person name="Dromer F."/>
            <person name="Young S.K."/>
            <person name="Zeng Q."/>
            <person name="Gargeya S."/>
            <person name="Fitzgerald M."/>
            <person name="Abouelleil A."/>
            <person name="Alvarado L."/>
            <person name="Berlin A.M."/>
            <person name="Chapman S.B."/>
            <person name="Dewar J."/>
            <person name="Goldberg J."/>
            <person name="Griggs A."/>
            <person name="Gujja S."/>
            <person name="Hansen M."/>
            <person name="Howarth C."/>
            <person name="Imamovic A."/>
            <person name="Larimer J."/>
            <person name="McCowan C."/>
            <person name="Murphy C."/>
            <person name="Pearson M."/>
            <person name="Priest M."/>
            <person name="Roberts A."/>
            <person name="Saif S."/>
            <person name="Shea T."/>
            <person name="Sykes S."/>
            <person name="Wortman J."/>
            <person name="Nusbaum C."/>
            <person name="Birren B."/>
        </authorList>
    </citation>
    <scope>NUCLEOTIDE SEQUENCE [LARGE SCALE GENOMIC DNA]</scope>
    <source>
        <strain evidence="1">CBS 10737</strain>
    </source>
</reference>
<dbReference type="RefSeq" id="XP_019008945.1">
    <property type="nucleotide sequence ID" value="XM_019158332.1"/>
</dbReference>
<dbReference type="AlphaFoldDB" id="A0A1B9HWS5"/>
<accession>A0A1B9HWS5</accession>
<protein>
    <submittedName>
        <fullName evidence="1">Uncharacterized protein</fullName>
    </submittedName>
</protein>
<gene>
    <name evidence="1" type="ORF">I206_06632</name>
    <name evidence="2" type="ORF">I206_101398</name>
</gene>
<name>A0A1B9HWS5_9TREE</name>
<evidence type="ECO:0000313" key="2">
    <source>
        <dbReference type="EMBL" id="WWC67490.1"/>
    </source>
</evidence>
<dbReference type="GeneID" id="30175001"/>
<organism evidence="1">
    <name type="scientific">Kwoniella pini CBS 10737</name>
    <dbReference type="NCBI Taxonomy" id="1296096"/>
    <lineage>
        <taxon>Eukaryota</taxon>
        <taxon>Fungi</taxon>
        <taxon>Dikarya</taxon>
        <taxon>Basidiomycota</taxon>
        <taxon>Agaricomycotina</taxon>
        <taxon>Tremellomycetes</taxon>
        <taxon>Tremellales</taxon>
        <taxon>Cryptococcaceae</taxon>
        <taxon>Kwoniella</taxon>
    </lineage>
</organism>
<evidence type="ECO:0000313" key="1">
    <source>
        <dbReference type="EMBL" id="OCF47726.1"/>
    </source>
</evidence>
<dbReference type="OrthoDB" id="10636715at2759"/>
<proteinExistence type="predicted"/>
<sequence length="283" mass="32226">MSFHQTSRDDTKIDGSDTSILYYTLSDKPSFIPTSSNSEPKDQVYSHTIASITGERSKSIQYQNAFSRQISQIEKFDQNPLKQLEGIIQDLNNDTLPESEVTENTSSKKYEGFHAKYISISSFRSLEKLSDLEQREEKWLTGFIVLFTKDDNFKPSIWQRILNSSHTYKESMSKKSVNVDGIGFYTNRIDLSKGQCIGEELLKEKQNTYIERSRKMQGLKDLITSNSNISNDEGEYLNSKALVPVLKEDIGSKTVGIITLHTDAMSDLDYIDILETPKKSRLA</sequence>